<evidence type="ECO:0000256" key="3">
    <source>
        <dbReference type="ARBA" id="ARBA00022490"/>
    </source>
</evidence>
<organism evidence="11 12">
    <name type="scientific">Linderina pennispora</name>
    <dbReference type="NCBI Taxonomy" id="61395"/>
    <lineage>
        <taxon>Eukaryota</taxon>
        <taxon>Fungi</taxon>
        <taxon>Fungi incertae sedis</taxon>
        <taxon>Zoopagomycota</taxon>
        <taxon>Kickxellomycotina</taxon>
        <taxon>Kickxellomycetes</taxon>
        <taxon>Kickxellales</taxon>
        <taxon>Kickxellaceae</taxon>
        <taxon>Linderina</taxon>
    </lineage>
</organism>
<dbReference type="HAMAP" id="MF_00615">
    <property type="entry name" value="RNApol_arch_Rpo12"/>
    <property type="match status" value="1"/>
</dbReference>
<keyword evidence="8" id="KW-0804">Transcription</keyword>
<comment type="caution">
    <text evidence="11">The sequence shown here is derived from an EMBL/GenBank/DDBJ whole genome shotgun (WGS) entry which is preliminary data.</text>
</comment>
<dbReference type="Proteomes" id="UP000193922">
    <property type="component" value="Unassembled WGS sequence"/>
</dbReference>
<keyword evidence="12" id="KW-1185">Reference proteome</keyword>
<dbReference type="InterPro" id="IPR029040">
    <property type="entry name" value="RPABC4/Spt4"/>
</dbReference>
<protein>
    <submittedName>
        <fullName evidence="11">Uncharacterized protein</fullName>
    </submittedName>
</protein>
<evidence type="ECO:0000256" key="2">
    <source>
        <dbReference type="ARBA" id="ARBA00022478"/>
    </source>
</evidence>
<gene>
    <name evidence="11" type="ORF">DL89DRAFT_219823</name>
</gene>
<dbReference type="PANTHER" id="PTHR12056:SF2">
    <property type="entry name" value="GEO11084P1"/>
    <property type="match status" value="1"/>
</dbReference>
<dbReference type="PANTHER" id="PTHR12056">
    <property type="entry name" value="DNA-DIRECTED RNA POLYMERASES I, II, AND III"/>
    <property type="match status" value="1"/>
</dbReference>
<keyword evidence="4" id="KW-0808">Transferase</keyword>
<evidence type="ECO:0000256" key="8">
    <source>
        <dbReference type="ARBA" id="ARBA00023163"/>
    </source>
</evidence>
<dbReference type="InterPro" id="IPR023464">
    <property type="entry name" value="Rpo12"/>
</dbReference>
<keyword evidence="2" id="KW-0240">DNA-directed RNA polymerase</keyword>
<dbReference type="GO" id="GO:0003677">
    <property type="term" value="F:DNA binding"/>
    <property type="evidence" value="ECO:0007669"/>
    <property type="project" value="InterPro"/>
</dbReference>
<dbReference type="AlphaFoldDB" id="A0A1Y1WJV6"/>
<dbReference type="OrthoDB" id="5585087at2759"/>
<name>A0A1Y1WJV6_9FUNG</name>
<dbReference type="STRING" id="61395.A0A1Y1WJV6"/>
<proteinExistence type="inferred from homology"/>
<dbReference type="GeneID" id="63801059"/>
<reference evidence="11 12" key="1">
    <citation type="submission" date="2016-07" db="EMBL/GenBank/DDBJ databases">
        <title>Pervasive Adenine N6-methylation of Active Genes in Fungi.</title>
        <authorList>
            <consortium name="DOE Joint Genome Institute"/>
            <person name="Mondo S.J."/>
            <person name="Dannebaum R.O."/>
            <person name="Kuo R.C."/>
            <person name="Labutti K."/>
            <person name="Haridas S."/>
            <person name="Kuo A."/>
            <person name="Salamov A."/>
            <person name="Ahrendt S.R."/>
            <person name="Lipzen A."/>
            <person name="Sullivan W."/>
            <person name="Andreopoulos W.B."/>
            <person name="Clum A."/>
            <person name="Lindquist E."/>
            <person name="Daum C."/>
            <person name="Ramamoorthy G.K."/>
            <person name="Gryganskyi A."/>
            <person name="Culley D."/>
            <person name="Magnuson J.K."/>
            <person name="James T.Y."/>
            <person name="O'Malley M.A."/>
            <person name="Stajich J.E."/>
            <person name="Spatafora J.W."/>
            <person name="Visel A."/>
            <person name="Grigoriev I.V."/>
        </authorList>
    </citation>
    <scope>NUCLEOTIDE SEQUENCE [LARGE SCALE GENOMIC DNA]</scope>
    <source>
        <strain evidence="11 12">ATCC 12442</strain>
    </source>
</reference>
<evidence type="ECO:0000256" key="1">
    <source>
        <dbReference type="ARBA" id="ARBA00004123"/>
    </source>
</evidence>
<evidence type="ECO:0000256" key="9">
    <source>
        <dbReference type="ARBA" id="ARBA00023242"/>
    </source>
</evidence>
<evidence type="ECO:0000256" key="5">
    <source>
        <dbReference type="ARBA" id="ARBA00022695"/>
    </source>
</evidence>
<dbReference type="Gene3D" id="2.20.28.30">
    <property type="entry name" value="RNA polymerase ii, chain L"/>
    <property type="match status" value="1"/>
</dbReference>
<comment type="subcellular location">
    <subcellularLocation>
        <location evidence="1">Nucleus</location>
    </subcellularLocation>
</comment>
<dbReference type="RefSeq" id="XP_040746974.1">
    <property type="nucleotide sequence ID" value="XM_040884411.1"/>
</dbReference>
<keyword evidence="3" id="KW-0963">Cytoplasm</keyword>
<keyword evidence="5" id="KW-0548">Nucleotidyltransferase</keyword>
<dbReference type="SMART" id="SM00659">
    <property type="entry name" value="RPOLCX"/>
    <property type="match status" value="1"/>
</dbReference>
<evidence type="ECO:0000256" key="10">
    <source>
        <dbReference type="ARBA" id="ARBA00025770"/>
    </source>
</evidence>
<dbReference type="InterPro" id="IPR006591">
    <property type="entry name" value="RNAP_P/RPABC4"/>
</dbReference>
<evidence type="ECO:0000256" key="6">
    <source>
        <dbReference type="ARBA" id="ARBA00022723"/>
    </source>
</evidence>
<keyword evidence="9" id="KW-0539">Nucleus</keyword>
<keyword evidence="7" id="KW-0862">Zinc</keyword>
<evidence type="ECO:0000256" key="7">
    <source>
        <dbReference type="ARBA" id="ARBA00022833"/>
    </source>
</evidence>
<dbReference type="GO" id="GO:0008270">
    <property type="term" value="F:zinc ion binding"/>
    <property type="evidence" value="ECO:0007669"/>
    <property type="project" value="InterPro"/>
</dbReference>
<sequence>MQYQGQPAPIRQQPVQMTYMCADCGADNDIKPKEPIRCRECGYRILYKKRTKKMVQFEAR</sequence>
<dbReference type="GO" id="GO:0003899">
    <property type="term" value="F:DNA-directed RNA polymerase activity"/>
    <property type="evidence" value="ECO:0007669"/>
    <property type="project" value="InterPro"/>
</dbReference>
<dbReference type="GO" id="GO:0005666">
    <property type="term" value="C:RNA polymerase III complex"/>
    <property type="evidence" value="ECO:0007669"/>
    <property type="project" value="TreeGrafter"/>
</dbReference>
<accession>A0A1Y1WJV6</accession>
<dbReference type="GO" id="GO:0005665">
    <property type="term" value="C:RNA polymerase II, core complex"/>
    <property type="evidence" value="ECO:0007669"/>
    <property type="project" value="TreeGrafter"/>
</dbReference>
<comment type="similarity">
    <text evidence="10">Belongs to the archaeal Rpo12/eukaryotic RPC10 RNA polymerase subunit family.</text>
</comment>
<dbReference type="Pfam" id="PF03604">
    <property type="entry name" value="Zn_ribbon_RPAB4"/>
    <property type="match status" value="1"/>
</dbReference>
<dbReference type="SUPFAM" id="SSF63393">
    <property type="entry name" value="RNA polymerase subunits"/>
    <property type="match status" value="1"/>
</dbReference>
<dbReference type="EMBL" id="MCFD01000001">
    <property type="protein sequence ID" value="ORX73763.1"/>
    <property type="molecule type" value="Genomic_DNA"/>
</dbReference>
<dbReference type="FunFam" id="2.20.28.30:FF:000002">
    <property type="entry name" value="DNA-directed RNA polymerases II, IV and V subunit 12"/>
    <property type="match status" value="1"/>
</dbReference>
<evidence type="ECO:0000313" key="12">
    <source>
        <dbReference type="Proteomes" id="UP000193922"/>
    </source>
</evidence>
<evidence type="ECO:0000313" key="11">
    <source>
        <dbReference type="EMBL" id="ORX73763.1"/>
    </source>
</evidence>
<keyword evidence="6" id="KW-0479">Metal-binding</keyword>
<dbReference type="GO" id="GO:0005736">
    <property type="term" value="C:RNA polymerase I complex"/>
    <property type="evidence" value="ECO:0007669"/>
    <property type="project" value="TreeGrafter"/>
</dbReference>
<dbReference type="GO" id="GO:0006351">
    <property type="term" value="P:DNA-templated transcription"/>
    <property type="evidence" value="ECO:0007669"/>
    <property type="project" value="InterPro"/>
</dbReference>
<dbReference type="InterPro" id="IPR039747">
    <property type="entry name" value="RPABC4"/>
</dbReference>
<evidence type="ECO:0000256" key="4">
    <source>
        <dbReference type="ARBA" id="ARBA00022679"/>
    </source>
</evidence>